<evidence type="ECO:0000313" key="4">
    <source>
        <dbReference type="EMBL" id="JAI38277.1"/>
    </source>
</evidence>
<comment type="similarity">
    <text evidence="1 2">Belongs to the reduced folate carrier (RFC) transporter (TC 2.A.48) family.</text>
</comment>
<dbReference type="PIRSF" id="PIRSF028739">
    <property type="entry name" value="Folate_carrier"/>
    <property type="match status" value="1"/>
</dbReference>
<reference evidence="4" key="1">
    <citation type="submission" date="2015-06" db="EMBL/GenBank/DDBJ databases">
        <authorList>
            <person name="Hoefler B.C."/>
            <person name="Straight P.D."/>
        </authorList>
    </citation>
    <scope>NUCLEOTIDE SEQUENCE</scope>
</reference>
<dbReference type="OrthoDB" id="18814at2759"/>
<organism evidence="4">
    <name type="scientific">Bactrocera latifrons</name>
    <name type="common">Malaysian fruit fly</name>
    <name type="synonym">Chaetodacus latifrons</name>
    <dbReference type="NCBI Taxonomy" id="174628"/>
    <lineage>
        <taxon>Eukaryota</taxon>
        <taxon>Metazoa</taxon>
        <taxon>Ecdysozoa</taxon>
        <taxon>Arthropoda</taxon>
        <taxon>Hexapoda</taxon>
        <taxon>Insecta</taxon>
        <taxon>Pterygota</taxon>
        <taxon>Neoptera</taxon>
        <taxon>Endopterygota</taxon>
        <taxon>Diptera</taxon>
        <taxon>Brachycera</taxon>
        <taxon>Muscomorpha</taxon>
        <taxon>Tephritoidea</taxon>
        <taxon>Tephritidae</taxon>
        <taxon>Bactrocera</taxon>
        <taxon>Bactrocera</taxon>
    </lineage>
</organism>
<dbReference type="InterPro" id="IPR036259">
    <property type="entry name" value="MFS_trans_sf"/>
</dbReference>
<feature type="transmembrane region" description="Helical" evidence="3">
    <location>
        <begin position="332"/>
        <end position="350"/>
    </location>
</feature>
<keyword evidence="3" id="KW-1133">Transmembrane helix</keyword>
<feature type="transmembrane region" description="Helical" evidence="3">
    <location>
        <begin position="268"/>
        <end position="286"/>
    </location>
</feature>
<sequence>MQAWLRISLLLWVFGFFREFRPSEPFVTEYLSGPWHNITAEQVNKEIYPFGTYAVLAQLAIFFLITDILRYKPIIIVSACSGIILFAILLWTDKIWELQVGQVFYGTFMATEVAYYTYIYAKVDKERYQIVTGHTRSAILCGKFLAGVLAQILVSAEIMDYKGLHYFSFGSQIVSLLIALLLPPVHRSLYFYTSPSTELTDVRTKHNSVTHAIQTEVLPKNGIAADITSTSSDITTVSPKFSWFNAYELIANHIVSAYTNRTVIRWSFWWALATCGQVQVISYVQFLWKEIDPSHESFYNGAVEAIVTLLGAGSAMLAGIANTSHHKKWHMWILTVCSLFMGAFTIISSLTNYVWVAYVMYILFGISYFFVITTASAIVAENLSDDSFGLIFGINALAALVLQTILTLVVVTDTGYGLGPREQFFIYGCYFIAIAIMYFSAVFLRLLLKKLRRY</sequence>
<feature type="transmembrane region" description="Helical" evidence="3">
    <location>
        <begin position="298"/>
        <end position="320"/>
    </location>
</feature>
<dbReference type="GO" id="GO:0090482">
    <property type="term" value="F:vitamin transmembrane transporter activity"/>
    <property type="evidence" value="ECO:0007669"/>
    <property type="project" value="InterPro"/>
</dbReference>
<dbReference type="Pfam" id="PF01770">
    <property type="entry name" value="Folate_carrier"/>
    <property type="match status" value="1"/>
</dbReference>
<protein>
    <submittedName>
        <fullName evidence="4">Thiamine transporter 2</fullName>
    </submittedName>
</protein>
<dbReference type="AlphaFoldDB" id="A0A0K8VHE8"/>
<dbReference type="SUPFAM" id="SSF103473">
    <property type="entry name" value="MFS general substrate transporter"/>
    <property type="match status" value="1"/>
</dbReference>
<dbReference type="EMBL" id="GDHF01014037">
    <property type="protein sequence ID" value="JAI38277.1"/>
    <property type="molecule type" value="Transcribed_RNA"/>
</dbReference>
<evidence type="ECO:0000256" key="1">
    <source>
        <dbReference type="ARBA" id="ARBA00005773"/>
    </source>
</evidence>
<dbReference type="GeneID" id="108974819"/>
<feature type="transmembrane region" description="Helical" evidence="3">
    <location>
        <begin position="46"/>
        <end position="66"/>
    </location>
</feature>
<keyword evidence="3" id="KW-0812">Transmembrane</keyword>
<feature type="transmembrane region" description="Helical" evidence="3">
    <location>
        <begin position="103"/>
        <end position="121"/>
    </location>
</feature>
<dbReference type="InterPro" id="IPR002666">
    <property type="entry name" value="Folate_carrier"/>
</dbReference>
<keyword evidence="2 3" id="KW-0472">Membrane</keyword>
<gene>
    <name evidence="4" type="primary">SLC19A3</name>
    <name evidence="4" type="ORF">c0_g1_i1</name>
</gene>
<dbReference type="Gene3D" id="1.20.1250.20">
    <property type="entry name" value="MFS general substrate transporter like domains"/>
    <property type="match status" value="1"/>
</dbReference>
<feature type="transmembrane region" description="Helical" evidence="3">
    <location>
        <begin position="424"/>
        <end position="448"/>
    </location>
</feature>
<keyword evidence="2" id="KW-0813">Transport</keyword>
<dbReference type="NCBIfam" id="TIGR00806">
    <property type="entry name" value="rfc"/>
    <property type="match status" value="1"/>
</dbReference>
<feature type="transmembrane region" description="Helical" evidence="3">
    <location>
        <begin position="133"/>
        <end position="154"/>
    </location>
</feature>
<feature type="transmembrane region" description="Helical" evidence="3">
    <location>
        <begin position="356"/>
        <end position="378"/>
    </location>
</feature>
<feature type="transmembrane region" description="Helical" evidence="3">
    <location>
        <begin position="390"/>
        <end position="412"/>
    </location>
</feature>
<accession>A0A0K8VHE8</accession>
<evidence type="ECO:0000256" key="2">
    <source>
        <dbReference type="PIRNR" id="PIRNR028739"/>
    </source>
</evidence>
<dbReference type="PANTHER" id="PTHR10686">
    <property type="entry name" value="FOLATE TRANSPORTER"/>
    <property type="match status" value="1"/>
</dbReference>
<evidence type="ECO:0000256" key="3">
    <source>
        <dbReference type="SAM" id="Phobius"/>
    </source>
</evidence>
<dbReference type="PANTHER" id="PTHR10686:SF18">
    <property type="entry name" value="IP11787P-RELATED"/>
    <property type="match status" value="1"/>
</dbReference>
<feature type="transmembrane region" description="Helical" evidence="3">
    <location>
        <begin position="166"/>
        <end position="185"/>
    </location>
</feature>
<feature type="transmembrane region" description="Helical" evidence="3">
    <location>
        <begin position="73"/>
        <end position="91"/>
    </location>
</feature>
<proteinExistence type="inferred from homology"/>
<dbReference type="GO" id="GO:0005886">
    <property type="term" value="C:plasma membrane"/>
    <property type="evidence" value="ECO:0007669"/>
    <property type="project" value="UniProtKB-UniRule"/>
</dbReference>
<comment type="subcellular location">
    <subcellularLocation>
        <location evidence="2">Membrane</location>
        <topology evidence="2">Multi-pass membrane protein</topology>
    </subcellularLocation>
</comment>
<name>A0A0K8VHE8_BACLA</name>